<comment type="caution">
    <text evidence="2">The sequence shown here is derived from an EMBL/GenBank/DDBJ whole genome shotgun (WGS) entry which is preliminary data.</text>
</comment>
<gene>
    <name evidence="2" type="ORF">E2C01_044313</name>
</gene>
<evidence type="ECO:0000313" key="3">
    <source>
        <dbReference type="Proteomes" id="UP000324222"/>
    </source>
</evidence>
<accession>A0A5B7G1Y2</accession>
<dbReference type="EMBL" id="VSRR010009531">
    <property type="protein sequence ID" value="MPC50484.1"/>
    <property type="molecule type" value="Genomic_DNA"/>
</dbReference>
<evidence type="ECO:0000313" key="2">
    <source>
        <dbReference type="EMBL" id="MPC50484.1"/>
    </source>
</evidence>
<keyword evidence="3" id="KW-1185">Reference proteome</keyword>
<dbReference type="Proteomes" id="UP000324222">
    <property type="component" value="Unassembled WGS sequence"/>
</dbReference>
<proteinExistence type="predicted"/>
<name>A0A5B7G1Y2_PORTR</name>
<feature type="compositionally biased region" description="Low complexity" evidence="1">
    <location>
        <begin position="57"/>
        <end position="67"/>
    </location>
</feature>
<dbReference type="AlphaFoldDB" id="A0A5B7G1Y2"/>
<evidence type="ECO:0000256" key="1">
    <source>
        <dbReference type="SAM" id="MobiDB-lite"/>
    </source>
</evidence>
<reference evidence="2 3" key="1">
    <citation type="submission" date="2019-05" db="EMBL/GenBank/DDBJ databases">
        <title>Another draft genome of Portunus trituberculatus and its Hox gene families provides insights of decapod evolution.</title>
        <authorList>
            <person name="Jeong J.-H."/>
            <person name="Song I."/>
            <person name="Kim S."/>
            <person name="Choi T."/>
            <person name="Kim D."/>
            <person name="Ryu S."/>
            <person name="Kim W."/>
        </authorList>
    </citation>
    <scope>NUCLEOTIDE SEQUENCE [LARGE SCALE GENOMIC DNA]</scope>
    <source>
        <tissue evidence="2">Muscle</tissue>
    </source>
</reference>
<protein>
    <submittedName>
        <fullName evidence="2">Uncharacterized protein</fullName>
    </submittedName>
</protein>
<feature type="region of interest" description="Disordered" evidence="1">
    <location>
        <begin position="55"/>
        <end position="77"/>
    </location>
</feature>
<organism evidence="2 3">
    <name type="scientific">Portunus trituberculatus</name>
    <name type="common">Swimming crab</name>
    <name type="synonym">Neptunus trituberculatus</name>
    <dbReference type="NCBI Taxonomy" id="210409"/>
    <lineage>
        <taxon>Eukaryota</taxon>
        <taxon>Metazoa</taxon>
        <taxon>Ecdysozoa</taxon>
        <taxon>Arthropoda</taxon>
        <taxon>Crustacea</taxon>
        <taxon>Multicrustacea</taxon>
        <taxon>Malacostraca</taxon>
        <taxon>Eumalacostraca</taxon>
        <taxon>Eucarida</taxon>
        <taxon>Decapoda</taxon>
        <taxon>Pleocyemata</taxon>
        <taxon>Brachyura</taxon>
        <taxon>Eubrachyura</taxon>
        <taxon>Portunoidea</taxon>
        <taxon>Portunidae</taxon>
        <taxon>Portuninae</taxon>
        <taxon>Portunus</taxon>
    </lineage>
</organism>
<sequence length="112" mass="12333">MPLKSSQSPPEPFMTCRAQAGTALPPRNKLVSFLDSESLTHWKYQWKRHLASHTDQISISSSSSSPSVKASGQAGDVEDKRIRTTRYFIFRDPKVEASIGAAPRPTFSIPSG</sequence>